<name>A0A543IVA2_9ACTN</name>
<reference evidence="2 3" key="1">
    <citation type="submission" date="2019-06" db="EMBL/GenBank/DDBJ databases">
        <title>Sequencing the genomes of 1000 actinobacteria strains.</title>
        <authorList>
            <person name="Klenk H.-P."/>
        </authorList>
    </citation>
    <scope>NUCLEOTIDE SEQUENCE [LARGE SCALE GENOMIC DNA]</scope>
    <source>
        <strain evidence="2 3">DSM 43186</strain>
    </source>
</reference>
<accession>A0A543IVA2</accession>
<feature type="domain" description="N-acetyltransferase" evidence="1">
    <location>
        <begin position="4"/>
        <end position="146"/>
    </location>
</feature>
<proteinExistence type="predicted"/>
<dbReference type="PANTHER" id="PTHR41700:SF1">
    <property type="entry name" value="N-ACETYLTRANSFERASE DOMAIN-CONTAINING PROTEIN"/>
    <property type="match status" value="1"/>
</dbReference>
<dbReference type="OrthoDB" id="9797990at2"/>
<sequence length="256" mass="27758">MSAIKVLELHEIEELRQVVRLFGGIWGVNPPPVTIELLRALAHSGNYVAGAYEGDRLVGASVAFLGMPAGRVLHSHITGAQAAGHGVGLALKRHQREWALARGITRVTWTFDPLVRRNAHFNLVKLGARPEEYLPRFYGPMEDVINAGDESDRVLAVWRLDAPHVAAAARGEPYPATVPEEAAVALECVDGRPVAGRTDAATLLVAVPPDIETLRRTDPDAARAWRHALREALGGLLGAGARVTGFHDKAYYVVER</sequence>
<protein>
    <submittedName>
        <fullName evidence="2">Putative GNAT superfamily acetyltransferase</fullName>
    </submittedName>
</protein>
<evidence type="ECO:0000259" key="1">
    <source>
        <dbReference type="PROSITE" id="PS51186"/>
    </source>
</evidence>
<keyword evidence="2" id="KW-0808">Transferase</keyword>
<dbReference type="InterPro" id="IPR016181">
    <property type="entry name" value="Acyl_CoA_acyltransferase"/>
</dbReference>
<keyword evidence="3" id="KW-1185">Reference proteome</keyword>
<dbReference type="SUPFAM" id="SSF55729">
    <property type="entry name" value="Acyl-CoA N-acyltransferases (Nat)"/>
    <property type="match status" value="1"/>
</dbReference>
<dbReference type="GO" id="GO:0016747">
    <property type="term" value="F:acyltransferase activity, transferring groups other than amino-acyl groups"/>
    <property type="evidence" value="ECO:0007669"/>
    <property type="project" value="InterPro"/>
</dbReference>
<dbReference type="PROSITE" id="PS51186">
    <property type="entry name" value="GNAT"/>
    <property type="match status" value="1"/>
</dbReference>
<dbReference type="InterPro" id="IPR000182">
    <property type="entry name" value="GNAT_dom"/>
</dbReference>
<comment type="caution">
    <text evidence="2">The sequence shown here is derived from an EMBL/GenBank/DDBJ whole genome shotgun (WGS) entry which is preliminary data.</text>
</comment>
<dbReference type="PANTHER" id="PTHR41700">
    <property type="entry name" value="GCN5-RELATED N-ACETYLTRANSFERASE"/>
    <property type="match status" value="1"/>
</dbReference>
<organism evidence="2 3">
    <name type="scientific">Thermopolyspora flexuosa</name>
    <dbReference type="NCBI Taxonomy" id="103836"/>
    <lineage>
        <taxon>Bacteria</taxon>
        <taxon>Bacillati</taxon>
        <taxon>Actinomycetota</taxon>
        <taxon>Actinomycetes</taxon>
        <taxon>Streptosporangiales</taxon>
        <taxon>Streptosporangiaceae</taxon>
        <taxon>Thermopolyspora</taxon>
    </lineage>
</organism>
<dbReference type="RefSeq" id="WP_142258667.1">
    <property type="nucleotide sequence ID" value="NZ_BMPV01000003.1"/>
</dbReference>
<dbReference type="EMBL" id="VFPQ01000001">
    <property type="protein sequence ID" value="TQM74505.1"/>
    <property type="molecule type" value="Genomic_DNA"/>
</dbReference>
<dbReference type="Gene3D" id="3.40.630.30">
    <property type="match status" value="1"/>
</dbReference>
<dbReference type="AlphaFoldDB" id="A0A543IVA2"/>
<gene>
    <name evidence="2" type="ORF">FHX40_1182</name>
</gene>
<dbReference type="Proteomes" id="UP000319213">
    <property type="component" value="Unassembled WGS sequence"/>
</dbReference>
<dbReference type="InterPro" id="IPR038764">
    <property type="entry name" value="GNAT_N_AcTrfase_prd"/>
</dbReference>
<evidence type="ECO:0000313" key="2">
    <source>
        <dbReference type="EMBL" id="TQM74505.1"/>
    </source>
</evidence>
<evidence type="ECO:0000313" key="3">
    <source>
        <dbReference type="Proteomes" id="UP000319213"/>
    </source>
</evidence>